<evidence type="ECO:0000313" key="1">
    <source>
        <dbReference type="EMBL" id="QDU90503.1"/>
    </source>
</evidence>
<evidence type="ECO:0000313" key="2">
    <source>
        <dbReference type="Proteomes" id="UP000317429"/>
    </source>
</evidence>
<dbReference type="EMBL" id="CP036291">
    <property type="protein sequence ID" value="QDU90503.1"/>
    <property type="molecule type" value="Genomic_DNA"/>
</dbReference>
<dbReference type="Proteomes" id="UP000317429">
    <property type="component" value="Chromosome"/>
</dbReference>
<dbReference type="AlphaFoldDB" id="A0A518DG90"/>
<protein>
    <submittedName>
        <fullName evidence="1">Uncharacterized protein</fullName>
    </submittedName>
</protein>
<dbReference type="InterPro" id="IPR011474">
    <property type="entry name" value="DUF1580"/>
</dbReference>
<gene>
    <name evidence="1" type="ORF">Pla175_39080</name>
</gene>
<name>A0A518DG90_9BACT</name>
<proteinExistence type="predicted"/>
<keyword evidence="2" id="KW-1185">Reference proteome</keyword>
<organism evidence="1 2">
    <name type="scientific">Pirellulimonas nuda</name>
    <dbReference type="NCBI Taxonomy" id="2528009"/>
    <lineage>
        <taxon>Bacteria</taxon>
        <taxon>Pseudomonadati</taxon>
        <taxon>Planctomycetota</taxon>
        <taxon>Planctomycetia</taxon>
        <taxon>Pirellulales</taxon>
        <taxon>Lacipirellulaceae</taxon>
        <taxon>Pirellulimonas</taxon>
    </lineage>
</organism>
<reference evidence="1 2" key="1">
    <citation type="submission" date="2019-02" db="EMBL/GenBank/DDBJ databases">
        <title>Deep-cultivation of Planctomycetes and their phenomic and genomic characterization uncovers novel biology.</title>
        <authorList>
            <person name="Wiegand S."/>
            <person name="Jogler M."/>
            <person name="Boedeker C."/>
            <person name="Pinto D."/>
            <person name="Vollmers J."/>
            <person name="Rivas-Marin E."/>
            <person name="Kohn T."/>
            <person name="Peeters S.H."/>
            <person name="Heuer A."/>
            <person name="Rast P."/>
            <person name="Oberbeckmann S."/>
            <person name="Bunk B."/>
            <person name="Jeske O."/>
            <person name="Meyerdierks A."/>
            <person name="Storesund J.E."/>
            <person name="Kallscheuer N."/>
            <person name="Luecker S."/>
            <person name="Lage O.M."/>
            <person name="Pohl T."/>
            <person name="Merkel B.J."/>
            <person name="Hornburger P."/>
            <person name="Mueller R.-W."/>
            <person name="Bruemmer F."/>
            <person name="Labrenz M."/>
            <person name="Spormann A.M."/>
            <person name="Op den Camp H."/>
            <person name="Overmann J."/>
            <person name="Amann R."/>
            <person name="Jetten M.S.M."/>
            <person name="Mascher T."/>
            <person name="Medema M.H."/>
            <person name="Devos D.P."/>
            <person name="Kaster A.-K."/>
            <person name="Ovreas L."/>
            <person name="Rohde M."/>
            <person name="Galperin M.Y."/>
            <person name="Jogler C."/>
        </authorList>
    </citation>
    <scope>NUCLEOTIDE SEQUENCE [LARGE SCALE GENOMIC DNA]</scope>
    <source>
        <strain evidence="1 2">Pla175</strain>
    </source>
</reference>
<dbReference type="Pfam" id="PF07618">
    <property type="entry name" value="DUF1580"/>
    <property type="match status" value="1"/>
</dbReference>
<accession>A0A518DG90</accession>
<dbReference type="OrthoDB" id="290434at2"/>
<sequence>MLPVSAGDQLLPVATAIERAIGYRPHGSTCTRWTRRGVGGAKLPVAYVGGRPKTTVAAVLEFVNRLSTDADASA</sequence>
<dbReference type="RefSeq" id="WP_145289109.1">
    <property type="nucleotide sequence ID" value="NZ_CP036291.1"/>
</dbReference>
<dbReference type="KEGG" id="pnd:Pla175_39080"/>